<protein>
    <submittedName>
        <fullName evidence="2">Uncharacterized protein</fullName>
    </submittedName>
</protein>
<keyword evidence="1" id="KW-1185">Reference proteome</keyword>
<dbReference type="AlphaFoldDB" id="A0A915KP90"/>
<name>A0A915KP90_ROMCU</name>
<evidence type="ECO:0000313" key="1">
    <source>
        <dbReference type="Proteomes" id="UP000887565"/>
    </source>
</evidence>
<evidence type="ECO:0000313" key="2">
    <source>
        <dbReference type="WBParaSite" id="nRc.2.0.1.t40682-RA"/>
    </source>
</evidence>
<sequence length="181" mass="20703">MALVATSSILAYSKRAESSVLANVETTTAAPLFGTLYNYDSGNIVVPRRRLLRSNYVAKRRRCCSWRTKDVKYLSRKSDDRSFAEIPIKTEDWNILRRGNFDIVNQDKCLELLEYIKDGRRPKGVIWSAVQIACEQASQQSTLENKANNKQQEPVGKPSVFTKKEEWIVDAILLLAKWSFP</sequence>
<dbReference type="WBParaSite" id="nRc.2.0.1.t40682-RA">
    <property type="protein sequence ID" value="nRc.2.0.1.t40682-RA"/>
    <property type="gene ID" value="nRc.2.0.1.g40682"/>
</dbReference>
<accession>A0A915KP90</accession>
<organism evidence="1 2">
    <name type="scientific">Romanomermis culicivorax</name>
    <name type="common">Nematode worm</name>
    <dbReference type="NCBI Taxonomy" id="13658"/>
    <lineage>
        <taxon>Eukaryota</taxon>
        <taxon>Metazoa</taxon>
        <taxon>Ecdysozoa</taxon>
        <taxon>Nematoda</taxon>
        <taxon>Enoplea</taxon>
        <taxon>Dorylaimia</taxon>
        <taxon>Mermithida</taxon>
        <taxon>Mermithoidea</taxon>
        <taxon>Mermithidae</taxon>
        <taxon>Romanomermis</taxon>
    </lineage>
</organism>
<proteinExistence type="predicted"/>
<reference evidence="2" key="1">
    <citation type="submission" date="2022-11" db="UniProtKB">
        <authorList>
            <consortium name="WormBaseParasite"/>
        </authorList>
    </citation>
    <scope>IDENTIFICATION</scope>
</reference>
<dbReference type="Proteomes" id="UP000887565">
    <property type="component" value="Unplaced"/>
</dbReference>